<evidence type="ECO:0000313" key="9">
    <source>
        <dbReference type="EMBL" id="KAK7918851.1"/>
    </source>
</evidence>
<evidence type="ECO:0000259" key="8">
    <source>
        <dbReference type="PROSITE" id="PS50039"/>
    </source>
</evidence>
<dbReference type="FunFam" id="1.10.10.10:FF:000016">
    <property type="entry name" value="Forkhead box protein I1"/>
    <property type="match status" value="1"/>
</dbReference>
<dbReference type="PROSITE" id="PS00658">
    <property type="entry name" value="FORK_HEAD_2"/>
    <property type="match status" value="1"/>
</dbReference>
<dbReference type="EMBL" id="JBBPFD010000007">
    <property type="protein sequence ID" value="KAK7918851.1"/>
    <property type="molecule type" value="Genomic_DNA"/>
</dbReference>
<keyword evidence="5 6" id="KW-0539">Nucleus</keyword>
<dbReference type="InterPro" id="IPR036390">
    <property type="entry name" value="WH_DNA-bd_sf"/>
</dbReference>
<comment type="caution">
    <text evidence="9">The sequence shown here is derived from an EMBL/GenBank/DDBJ whole genome shotgun (WGS) entry which is preliminary data.</text>
</comment>
<dbReference type="InterPro" id="IPR001766">
    <property type="entry name" value="Fork_head_dom"/>
</dbReference>
<dbReference type="AlphaFoldDB" id="A0AAW0PHZ2"/>
<dbReference type="GO" id="GO:0000978">
    <property type="term" value="F:RNA polymerase II cis-regulatory region sequence-specific DNA binding"/>
    <property type="evidence" value="ECO:0007669"/>
    <property type="project" value="TreeGrafter"/>
</dbReference>
<feature type="compositionally biased region" description="Polar residues" evidence="7">
    <location>
        <begin position="310"/>
        <end position="323"/>
    </location>
</feature>
<evidence type="ECO:0000313" key="10">
    <source>
        <dbReference type="Proteomes" id="UP001460270"/>
    </source>
</evidence>
<accession>A0AAW0PHZ2</accession>
<evidence type="ECO:0000256" key="5">
    <source>
        <dbReference type="ARBA" id="ARBA00023242"/>
    </source>
</evidence>
<proteinExistence type="predicted"/>
<dbReference type="Pfam" id="PF00250">
    <property type="entry name" value="Forkhead"/>
    <property type="match status" value="1"/>
</dbReference>
<evidence type="ECO:0000256" key="3">
    <source>
        <dbReference type="ARBA" id="ARBA00023125"/>
    </source>
</evidence>
<keyword evidence="4" id="KW-0804">Transcription</keyword>
<keyword evidence="2" id="KW-0805">Transcription regulation</keyword>
<organism evidence="9 10">
    <name type="scientific">Mugilogobius chulae</name>
    <name type="common">yellowstripe goby</name>
    <dbReference type="NCBI Taxonomy" id="88201"/>
    <lineage>
        <taxon>Eukaryota</taxon>
        <taxon>Metazoa</taxon>
        <taxon>Chordata</taxon>
        <taxon>Craniata</taxon>
        <taxon>Vertebrata</taxon>
        <taxon>Euteleostomi</taxon>
        <taxon>Actinopterygii</taxon>
        <taxon>Neopterygii</taxon>
        <taxon>Teleostei</taxon>
        <taxon>Neoteleostei</taxon>
        <taxon>Acanthomorphata</taxon>
        <taxon>Gobiaria</taxon>
        <taxon>Gobiiformes</taxon>
        <taxon>Gobioidei</taxon>
        <taxon>Gobiidae</taxon>
        <taxon>Gobionellinae</taxon>
        <taxon>Mugilogobius</taxon>
    </lineage>
</organism>
<dbReference type="InterPro" id="IPR030456">
    <property type="entry name" value="TF_fork_head_CS_2"/>
</dbReference>
<reference evidence="10" key="1">
    <citation type="submission" date="2024-04" db="EMBL/GenBank/DDBJ databases">
        <title>Salinicola lusitanus LLJ914,a marine bacterium isolated from the Okinawa Trough.</title>
        <authorList>
            <person name="Li J."/>
        </authorList>
    </citation>
    <scope>NUCLEOTIDE SEQUENCE [LARGE SCALE GENOMIC DNA]</scope>
</reference>
<feature type="region of interest" description="Disordered" evidence="7">
    <location>
        <begin position="1"/>
        <end position="22"/>
    </location>
</feature>
<feature type="compositionally biased region" description="Low complexity" evidence="7">
    <location>
        <begin position="298"/>
        <end position="309"/>
    </location>
</feature>
<dbReference type="PANTHER" id="PTHR11829">
    <property type="entry name" value="FORKHEAD BOX PROTEIN"/>
    <property type="match status" value="1"/>
</dbReference>
<dbReference type="GO" id="GO:0009653">
    <property type="term" value="P:anatomical structure morphogenesis"/>
    <property type="evidence" value="ECO:0007669"/>
    <property type="project" value="TreeGrafter"/>
</dbReference>
<evidence type="ECO:0000256" key="4">
    <source>
        <dbReference type="ARBA" id="ARBA00023163"/>
    </source>
</evidence>
<dbReference type="Proteomes" id="UP001460270">
    <property type="component" value="Unassembled WGS sequence"/>
</dbReference>
<feature type="region of interest" description="Disordered" evidence="7">
    <location>
        <begin position="254"/>
        <end position="331"/>
    </location>
</feature>
<dbReference type="InterPro" id="IPR036388">
    <property type="entry name" value="WH-like_DNA-bd_sf"/>
</dbReference>
<dbReference type="GO" id="GO:0005634">
    <property type="term" value="C:nucleus"/>
    <property type="evidence" value="ECO:0007669"/>
    <property type="project" value="UniProtKB-SubCell"/>
</dbReference>
<dbReference type="InterPro" id="IPR050211">
    <property type="entry name" value="FOX_domain-containing"/>
</dbReference>
<dbReference type="SMART" id="SM00339">
    <property type="entry name" value="FH"/>
    <property type="match status" value="1"/>
</dbReference>
<dbReference type="InterPro" id="IPR018122">
    <property type="entry name" value="TF_fork_head_CS_1"/>
</dbReference>
<protein>
    <recommendedName>
        <fullName evidence="8">Fork-head domain-containing protein</fullName>
    </recommendedName>
</protein>
<dbReference type="SUPFAM" id="SSF46785">
    <property type="entry name" value="Winged helix' DNA-binding domain"/>
    <property type="match status" value="1"/>
</dbReference>
<evidence type="ECO:0000256" key="6">
    <source>
        <dbReference type="PROSITE-ProRule" id="PRU00089"/>
    </source>
</evidence>
<gene>
    <name evidence="9" type="ORF">WMY93_010135</name>
</gene>
<evidence type="ECO:0000256" key="1">
    <source>
        <dbReference type="ARBA" id="ARBA00004123"/>
    </source>
</evidence>
<dbReference type="GO" id="GO:0009888">
    <property type="term" value="P:tissue development"/>
    <property type="evidence" value="ECO:0007669"/>
    <property type="project" value="UniProtKB-ARBA"/>
</dbReference>
<evidence type="ECO:0000256" key="2">
    <source>
        <dbReference type="ARBA" id="ARBA00023015"/>
    </source>
</evidence>
<dbReference type="GO" id="GO:0030154">
    <property type="term" value="P:cell differentiation"/>
    <property type="evidence" value="ECO:0007669"/>
    <property type="project" value="UniProtKB-ARBA"/>
</dbReference>
<sequence length="423" mass="46487">MDYLRRAGINSPPSEPKVSPERDALTPCLWGVSIQDYYERLQPPPRAQHATEQHHPTPQAQDLLDMAVYCDNYGVYQQNLHHHQRPAATSGYGLGDYSTPPSSNPYLWLNGPGINSSPYLPGNNSASSYIQSGYGSNQRQFLAPPAGFGGADLGWLSISSQQELFKMVRPPYSYSALIAMAIQNASDKKLTLSQIYQYVADNFPFYKKSKAGWQNSIRHNLSLNDCFKKVARDEDDPGKGNYWTLDPNCEKMFDNGNFRRKRKRRSDITGAETTASSPPPPPLKSGDTPPPPPHKLTSSSDTSSLMSGSPQSMHGSPTSTESKSPPAAEHSPCYNNFVSSVSSLLAESGRTSVNERDYSGTGHLLGLSQSREGMSGLGSYSPTLISPLNSPENNRMNYYSSVQSLSNHFSVNNLIYNRDGTEV</sequence>
<dbReference type="Gene3D" id="1.10.10.10">
    <property type="entry name" value="Winged helix-like DNA-binding domain superfamily/Winged helix DNA-binding domain"/>
    <property type="match status" value="1"/>
</dbReference>
<comment type="subcellular location">
    <subcellularLocation>
        <location evidence="1 6">Nucleus</location>
    </subcellularLocation>
</comment>
<feature type="DNA-binding region" description="Fork-head" evidence="6">
    <location>
        <begin position="169"/>
        <end position="263"/>
    </location>
</feature>
<dbReference type="PROSITE" id="PS00657">
    <property type="entry name" value="FORK_HEAD_1"/>
    <property type="match status" value="1"/>
</dbReference>
<feature type="compositionally biased region" description="Pro residues" evidence="7">
    <location>
        <begin position="277"/>
        <end position="294"/>
    </location>
</feature>
<dbReference type="PANTHER" id="PTHR11829:SF406">
    <property type="entry name" value="FORKHEAD BOX PROTEIN I2"/>
    <property type="match status" value="1"/>
</dbReference>
<dbReference type="PRINTS" id="PR00053">
    <property type="entry name" value="FORKHEAD"/>
</dbReference>
<keyword evidence="10" id="KW-1185">Reference proteome</keyword>
<name>A0AAW0PHZ2_9GOBI</name>
<dbReference type="PROSITE" id="PS50039">
    <property type="entry name" value="FORK_HEAD_3"/>
    <property type="match status" value="1"/>
</dbReference>
<dbReference type="GO" id="GO:0000981">
    <property type="term" value="F:DNA-binding transcription factor activity, RNA polymerase II-specific"/>
    <property type="evidence" value="ECO:0007669"/>
    <property type="project" value="TreeGrafter"/>
</dbReference>
<evidence type="ECO:0000256" key="7">
    <source>
        <dbReference type="SAM" id="MobiDB-lite"/>
    </source>
</evidence>
<feature type="domain" description="Fork-head" evidence="8">
    <location>
        <begin position="169"/>
        <end position="263"/>
    </location>
</feature>
<keyword evidence="3 6" id="KW-0238">DNA-binding</keyword>